<dbReference type="AlphaFoldDB" id="A0A4Y2XBH7"/>
<evidence type="ECO:0000256" key="1">
    <source>
        <dbReference type="SAM" id="MobiDB-lite"/>
    </source>
</evidence>
<comment type="caution">
    <text evidence="2">The sequence shown here is derived from an EMBL/GenBank/DDBJ whole genome shotgun (WGS) entry which is preliminary data.</text>
</comment>
<proteinExistence type="predicted"/>
<gene>
    <name evidence="2" type="ORF">AVEN_275531_1</name>
</gene>
<dbReference type="Proteomes" id="UP000499080">
    <property type="component" value="Unassembled WGS sequence"/>
</dbReference>
<accession>A0A4Y2XBH7</accession>
<organism evidence="2 3">
    <name type="scientific">Araneus ventricosus</name>
    <name type="common">Orbweaver spider</name>
    <name type="synonym">Epeira ventricosa</name>
    <dbReference type="NCBI Taxonomy" id="182803"/>
    <lineage>
        <taxon>Eukaryota</taxon>
        <taxon>Metazoa</taxon>
        <taxon>Ecdysozoa</taxon>
        <taxon>Arthropoda</taxon>
        <taxon>Chelicerata</taxon>
        <taxon>Arachnida</taxon>
        <taxon>Araneae</taxon>
        <taxon>Araneomorphae</taxon>
        <taxon>Entelegynae</taxon>
        <taxon>Araneoidea</taxon>
        <taxon>Araneidae</taxon>
        <taxon>Araneus</taxon>
    </lineage>
</organism>
<evidence type="ECO:0000313" key="2">
    <source>
        <dbReference type="EMBL" id="GBO46983.1"/>
    </source>
</evidence>
<reference evidence="2 3" key="1">
    <citation type="journal article" date="2019" name="Sci. Rep.">
        <title>Orb-weaving spider Araneus ventricosus genome elucidates the spidroin gene catalogue.</title>
        <authorList>
            <person name="Kono N."/>
            <person name="Nakamura H."/>
            <person name="Ohtoshi R."/>
            <person name="Moran D.A.P."/>
            <person name="Shinohara A."/>
            <person name="Yoshida Y."/>
            <person name="Fujiwara M."/>
            <person name="Mori M."/>
            <person name="Tomita M."/>
            <person name="Arakawa K."/>
        </authorList>
    </citation>
    <scope>NUCLEOTIDE SEQUENCE [LARGE SCALE GENOMIC DNA]</scope>
</reference>
<feature type="compositionally biased region" description="Basic and acidic residues" evidence="1">
    <location>
        <begin position="58"/>
        <end position="71"/>
    </location>
</feature>
<dbReference type="EMBL" id="BGPR01074999">
    <property type="protein sequence ID" value="GBO46983.1"/>
    <property type="molecule type" value="Genomic_DNA"/>
</dbReference>
<keyword evidence="3" id="KW-1185">Reference proteome</keyword>
<evidence type="ECO:0000313" key="3">
    <source>
        <dbReference type="Proteomes" id="UP000499080"/>
    </source>
</evidence>
<sequence>MMHFWILKTNEEEGEDLGTEVIMMHFLDTQKRMKKGEDLGTGDNDAFPGYSRKQMKKKTLEKGGGRKEKNLAKNTYLDTRIAVNSSSNL</sequence>
<protein>
    <submittedName>
        <fullName evidence="2">Uncharacterized protein</fullName>
    </submittedName>
</protein>
<name>A0A4Y2XBH7_ARAVE</name>
<feature type="region of interest" description="Disordered" evidence="1">
    <location>
        <begin position="35"/>
        <end position="71"/>
    </location>
</feature>